<gene>
    <name evidence="9" type="ORF">EFD62_11825</name>
</gene>
<evidence type="ECO:0000256" key="4">
    <source>
        <dbReference type="ARBA" id="ARBA00022692"/>
    </source>
</evidence>
<dbReference type="InterPro" id="IPR025937">
    <property type="entry name" value="PDGLE_dom"/>
</dbReference>
<feature type="transmembrane region" description="Helical" evidence="7">
    <location>
        <begin position="7"/>
        <end position="28"/>
    </location>
</feature>
<dbReference type="Gene3D" id="1.10.1760.20">
    <property type="match status" value="1"/>
</dbReference>
<dbReference type="EMBL" id="RLII01000016">
    <property type="protein sequence ID" value="RXE58574.1"/>
    <property type="molecule type" value="Genomic_DNA"/>
</dbReference>
<dbReference type="PANTHER" id="PTHR34229">
    <property type="entry name" value="METAL TRANSPORT PROTEIN HI_1621-RELATED"/>
    <property type="match status" value="1"/>
</dbReference>
<keyword evidence="10" id="KW-1185">Reference proteome</keyword>
<evidence type="ECO:0000256" key="1">
    <source>
        <dbReference type="ARBA" id="ARBA00004651"/>
    </source>
</evidence>
<dbReference type="OrthoDB" id="5395048at2"/>
<dbReference type="Proteomes" id="UP000289166">
    <property type="component" value="Unassembled WGS sequence"/>
</dbReference>
<sequence length="360" mass="38481">MHMADALISPAVGGTMLAVTAGAVAYSIKKTKHDMDEKKIPLMGVMGAFVFAAQMINFSIPGTGSSGHLGGGMLLAILLGPYAGFLTMASILLIQAMFFGDGGLLAFGCNVFNLGFFTCFISYPYIYKWLTRKGINSKRIFWASMISSLIGLQMGSFSVVIETLLSGKTELPFGTFVLLMQPIHLAIGVVEGLVTAAVVTFVWRERPEIIERADDGGGLGSISIKKVLTVLSIATIIVGGALSWFASSNPDGLEWSIEKTAGTAELEAHGDIYDTLSKIQQKTAFLPDYGFRARENENEKEADGDEAEGAWPDVDLGTSVSGIVGGVLTLAFAVFIGLMIGIVKKESKMRRLKISKRQGV</sequence>
<feature type="transmembrane region" description="Helical" evidence="7">
    <location>
        <begin position="320"/>
        <end position="343"/>
    </location>
</feature>
<proteinExistence type="predicted"/>
<evidence type="ECO:0000313" key="10">
    <source>
        <dbReference type="Proteomes" id="UP000289166"/>
    </source>
</evidence>
<reference evidence="10" key="1">
    <citation type="submission" date="2018-11" db="EMBL/GenBank/DDBJ databases">
        <title>Genome sequencing of a novel mesophilic and cellulolytic organism within the genus Hungateiclostridium.</title>
        <authorList>
            <person name="Rettenmaier R."/>
            <person name="Liebl W."/>
            <person name="Zverlov V."/>
        </authorList>
    </citation>
    <scope>NUCLEOTIDE SEQUENCE [LARGE SCALE GENOMIC DNA]</scope>
    <source>
        <strain evidence="10">N2K1</strain>
    </source>
</reference>
<feature type="transmembrane region" description="Helical" evidence="7">
    <location>
        <begin position="40"/>
        <end position="60"/>
    </location>
</feature>
<evidence type="ECO:0000256" key="5">
    <source>
        <dbReference type="ARBA" id="ARBA00022989"/>
    </source>
</evidence>
<accession>A0A4Q0I2V2</accession>
<comment type="subcellular location">
    <subcellularLocation>
        <location evidence="1">Cell membrane</location>
        <topology evidence="1">Multi-pass membrane protein</topology>
    </subcellularLocation>
</comment>
<organism evidence="9 10">
    <name type="scientific">Acetivibrio mesophilus</name>
    <dbReference type="NCBI Taxonomy" id="2487273"/>
    <lineage>
        <taxon>Bacteria</taxon>
        <taxon>Bacillati</taxon>
        <taxon>Bacillota</taxon>
        <taxon>Clostridia</taxon>
        <taxon>Eubacteriales</taxon>
        <taxon>Oscillospiraceae</taxon>
        <taxon>Acetivibrio</taxon>
    </lineage>
</organism>
<keyword evidence="2" id="KW-0813">Transport</keyword>
<feature type="transmembrane region" description="Helical" evidence="7">
    <location>
        <begin position="104"/>
        <end position="127"/>
    </location>
</feature>
<evidence type="ECO:0000259" key="8">
    <source>
        <dbReference type="Pfam" id="PF13190"/>
    </source>
</evidence>
<dbReference type="RefSeq" id="WP_128706180.1">
    <property type="nucleotide sequence ID" value="NZ_RLII01000016.1"/>
</dbReference>
<feature type="transmembrane region" description="Helical" evidence="7">
    <location>
        <begin position="139"/>
        <end position="161"/>
    </location>
</feature>
<keyword evidence="3" id="KW-1003">Cell membrane</keyword>
<feature type="transmembrane region" description="Helical" evidence="7">
    <location>
        <begin position="227"/>
        <end position="246"/>
    </location>
</feature>
<keyword evidence="4 7" id="KW-0812">Transmembrane</keyword>
<feature type="transmembrane region" description="Helical" evidence="7">
    <location>
        <begin position="181"/>
        <end position="203"/>
    </location>
</feature>
<evidence type="ECO:0000256" key="7">
    <source>
        <dbReference type="SAM" id="Phobius"/>
    </source>
</evidence>
<keyword evidence="5 7" id="KW-1133">Transmembrane helix</keyword>
<evidence type="ECO:0000256" key="3">
    <source>
        <dbReference type="ARBA" id="ARBA00022475"/>
    </source>
</evidence>
<feature type="domain" description="PDGLE" evidence="8">
    <location>
        <begin position="225"/>
        <end position="340"/>
    </location>
</feature>
<dbReference type="AlphaFoldDB" id="A0A4Q0I2V2"/>
<protein>
    <submittedName>
        <fullName evidence="9">Cobalamin biosynthesis protein CbiM</fullName>
    </submittedName>
</protein>
<comment type="caution">
    <text evidence="9">The sequence shown here is derived from an EMBL/GenBank/DDBJ whole genome shotgun (WGS) entry which is preliminary data.</text>
</comment>
<evidence type="ECO:0000256" key="2">
    <source>
        <dbReference type="ARBA" id="ARBA00022448"/>
    </source>
</evidence>
<feature type="transmembrane region" description="Helical" evidence="7">
    <location>
        <begin position="72"/>
        <end position="98"/>
    </location>
</feature>
<dbReference type="PANTHER" id="PTHR34229:SF1">
    <property type="entry name" value="METAL TRANSPORT PROTEIN HI_1621-RELATED"/>
    <property type="match status" value="1"/>
</dbReference>
<dbReference type="GO" id="GO:0005886">
    <property type="term" value="C:plasma membrane"/>
    <property type="evidence" value="ECO:0007669"/>
    <property type="project" value="UniProtKB-SubCell"/>
</dbReference>
<evidence type="ECO:0000313" key="9">
    <source>
        <dbReference type="EMBL" id="RXE58574.1"/>
    </source>
</evidence>
<dbReference type="Pfam" id="PF01891">
    <property type="entry name" value="CbiM"/>
    <property type="match status" value="1"/>
</dbReference>
<name>A0A4Q0I2V2_9FIRM</name>
<dbReference type="InterPro" id="IPR002751">
    <property type="entry name" value="CbiM/NikMN"/>
</dbReference>
<evidence type="ECO:0000256" key="6">
    <source>
        <dbReference type="ARBA" id="ARBA00023136"/>
    </source>
</evidence>
<dbReference type="Pfam" id="PF13190">
    <property type="entry name" value="PDGLE"/>
    <property type="match status" value="1"/>
</dbReference>
<dbReference type="GO" id="GO:0000041">
    <property type="term" value="P:transition metal ion transport"/>
    <property type="evidence" value="ECO:0007669"/>
    <property type="project" value="InterPro"/>
</dbReference>
<keyword evidence="6 7" id="KW-0472">Membrane</keyword>